<reference evidence="4 5" key="1">
    <citation type="submission" date="2017-05" db="EMBL/GenBank/DDBJ databases">
        <title>Complete genome sequence of Streptomyces sp. SCSIO 03032 revealed the diverse biosynthetic pathways for its bioactive secondary metabolites.</title>
        <authorList>
            <person name="Ma L."/>
            <person name="Zhu Y."/>
            <person name="Zhang W."/>
            <person name="Zhang G."/>
            <person name="Tian X."/>
            <person name="Zhang S."/>
            <person name="Zhang C."/>
        </authorList>
    </citation>
    <scope>NUCLEOTIDE SEQUENCE [LARGE SCALE GENOMIC DNA]</scope>
    <source>
        <strain evidence="4 5">SCSIO 03032</strain>
    </source>
</reference>
<gene>
    <name evidence="4" type="ORF">CAG99_06570</name>
</gene>
<dbReference type="RefSeq" id="WP_086158070.1">
    <property type="nucleotide sequence ID" value="NZ_CP021121.1"/>
</dbReference>
<feature type="domain" description="SH3b" evidence="3">
    <location>
        <begin position="45"/>
        <end position="98"/>
    </location>
</feature>
<evidence type="ECO:0000313" key="5">
    <source>
        <dbReference type="Proteomes" id="UP000194218"/>
    </source>
</evidence>
<sequence>MLPHRLGRLSVSACAAAALALAAPGPAGTAGAAQEPGGPGTARGDAALRQAPARDSAVLTTASGGERVTVLCVAEGAGRSAWYLVHTDHYAWASARDIALTGRPPPWC</sequence>
<organism evidence="4 5">
    <name type="scientific">Streptomyces marincola</name>
    <dbReference type="NCBI Taxonomy" id="2878388"/>
    <lineage>
        <taxon>Bacteria</taxon>
        <taxon>Bacillati</taxon>
        <taxon>Actinomycetota</taxon>
        <taxon>Actinomycetes</taxon>
        <taxon>Kitasatosporales</taxon>
        <taxon>Streptomycetaceae</taxon>
        <taxon>Streptomyces</taxon>
    </lineage>
</organism>
<dbReference type="Pfam" id="PF08239">
    <property type="entry name" value="SH3_3"/>
    <property type="match status" value="1"/>
</dbReference>
<keyword evidence="2" id="KW-0732">Signal</keyword>
<keyword evidence="5" id="KW-1185">Reference proteome</keyword>
<evidence type="ECO:0000256" key="2">
    <source>
        <dbReference type="SAM" id="SignalP"/>
    </source>
</evidence>
<name>A0A1W7CUT1_9ACTN</name>
<feature type="chain" id="PRO_5038552403" description="SH3b domain-containing protein" evidence="2">
    <location>
        <begin position="23"/>
        <end position="108"/>
    </location>
</feature>
<protein>
    <recommendedName>
        <fullName evidence="3">SH3b domain-containing protein</fullName>
    </recommendedName>
</protein>
<dbReference type="KEGG" id="smao:CAG99_06570"/>
<dbReference type="Proteomes" id="UP000194218">
    <property type="component" value="Chromosome"/>
</dbReference>
<evidence type="ECO:0000313" key="4">
    <source>
        <dbReference type="EMBL" id="ARQ68563.1"/>
    </source>
</evidence>
<feature type="region of interest" description="Disordered" evidence="1">
    <location>
        <begin position="26"/>
        <end position="45"/>
    </location>
</feature>
<dbReference type="AlphaFoldDB" id="A0A1W7CUT1"/>
<dbReference type="OrthoDB" id="4332952at2"/>
<evidence type="ECO:0000259" key="3">
    <source>
        <dbReference type="Pfam" id="PF08239"/>
    </source>
</evidence>
<evidence type="ECO:0000256" key="1">
    <source>
        <dbReference type="SAM" id="MobiDB-lite"/>
    </source>
</evidence>
<feature type="signal peptide" evidence="2">
    <location>
        <begin position="1"/>
        <end position="22"/>
    </location>
</feature>
<proteinExistence type="predicted"/>
<accession>A0A1W7CUT1</accession>
<dbReference type="InterPro" id="IPR003646">
    <property type="entry name" value="SH3-like_bac-type"/>
</dbReference>
<dbReference type="EMBL" id="CP021121">
    <property type="protein sequence ID" value="ARQ68563.1"/>
    <property type="molecule type" value="Genomic_DNA"/>
</dbReference>
<feature type="compositionally biased region" description="Low complexity" evidence="1">
    <location>
        <begin position="26"/>
        <end position="36"/>
    </location>
</feature>